<keyword evidence="5 7" id="KW-0808">Transferase</keyword>
<dbReference type="GO" id="GO:0006520">
    <property type="term" value="P:amino acid metabolic process"/>
    <property type="evidence" value="ECO:0007669"/>
    <property type="project" value="InterPro"/>
</dbReference>
<evidence type="ECO:0000256" key="3">
    <source>
        <dbReference type="ARBA" id="ARBA00011738"/>
    </source>
</evidence>
<dbReference type="InterPro" id="IPR015424">
    <property type="entry name" value="PyrdxlP-dep_Trfase"/>
</dbReference>
<keyword evidence="6" id="KW-0663">Pyridoxal phosphate</keyword>
<sequence>MTSARLDLIEESATLAIAKLASELEGMGNDVITMSLGEPDFDTPEYISESAFQSIRRGETHYTPAAGIPELRNAIAEKLRTENDLEVTPDQILVTPGAKQAVFQSVQAVLDEGDEAILLDPAWVTYDACIRYAGARTVWVPTDRDFMPPDIGDYVTDKTKLIIINSPGNPSGAVFGKKYLEEIAEIAIDNDIMILSDEIYEKIIYGKKHYSVGSFDGMQDRVITINGFSKSYAMTGWRLGYMAAPQDIVRAALKLQSHSVSHAASFVQHAGVTALRSDHGSVDSMVAEFEARRDILVDGVKSLGFNCTKPDGAFYLFLDVADYGGGDDVAERLLKEAYIAVTPGSAFGPGSSSFVRISYAASRERIYDALTRIRDTIL</sequence>
<dbReference type="InterPro" id="IPR004839">
    <property type="entry name" value="Aminotransferase_I/II_large"/>
</dbReference>
<feature type="domain" description="Aminotransferase class I/classII large" evidence="8">
    <location>
        <begin position="30"/>
        <end position="373"/>
    </location>
</feature>
<dbReference type="CDD" id="cd00609">
    <property type="entry name" value="AAT_like"/>
    <property type="match status" value="1"/>
</dbReference>
<comment type="cofactor">
    <cofactor evidence="1 7">
        <name>pyridoxal 5'-phosphate</name>
        <dbReference type="ChEBI" id="CHEBI:597326"/>
    </cofactor>
</comment>
<evidence type="ECO:0000313" key="9">
    <source>
        <dbReference type="EMBL" id="QNO41323.1"/>
    </source>
</evidence>
<protein>
    <recommendedName>
        <fullName evidence="7">Aminotransferase</fullName>
        <ecNumber evidence="7">2.6.1.-</ecNumber>
    </recommendedName>
</protein>
<dbReference type="InterPro" id="IPR050596">
    <property type="entry name" value="AspAT/PAT-like"/>
</dbReference>
<evidence type="ECO:0000256" key="2">
    <source>
        <dbReference type="ARBA" id="ARBA00007441"/>
    </source>
</evidence>
<dbReference type="EMBL" id="MT631360">
    <property type="protein sequence ID" value="QNO48742.1"/>
    <property type="molecule type" value="Genomic_DNA"/>
</dbReference>
<dbReference type="InterPro" id="IPR015422">
    <property type="entry name" value="PyrdxlP-dep_Trfase_small"/>
</dbReference>
<dbReference type="FunFam" id="3.40.640.10:FF:000033">
    <property type="entry name" value="Aspartate aminotransferase"/>
    <property type="match status" value="1"/>
</dbReference>
<dbReference type="Gene3D" id="3.90.1150.10">
    <property type="entry name" value="Aspartate Aminotransferase, domain 1"/>
    <property type="match status" value="1"/>
</dbReference>
<evidence type="ECO:0000256" key="4">
    <source>
        <dbReference type="ARBA" id="ARBA00022576"/>
    </source>
</evidence>
<evidence type="ECO:0000256" key="7">
    <source>
        <dbReference type="RuleBase" id="RU000481"/>
    </source>
</evidence>
<dbReference type="PANTHER" id="PTHR46383">
    <property type="entry name" value="ASPARTATE AMINOTRANSFERASE"/>
    <property type="match status" value="1"/>
</dbReference>
<dbReference type="Pfam" id="PF00155">
    <property type="entry name" value="Aminotran_1_2"/>
    <property type="match status" value="1"/>
</dbReference>
<dbReference type="EMBL" id="MT630619">
    <property type="protein sequence ID" value="QNO41323.1"/>
    <property type="molecule type" value="Genomic_DNA"/>
</dbReference>
<comment type="subunit">
    <text evidence="3">Homodimer.</text>
</comment>
<dbReference type="EC" id="2.6.1.-" evidence="7"/>
<dbReference type="InterPro" id="IPR015421">
    <property type="entry name" value="PyrdxlP-dep_Trfase_major"/>
</dbReference>
<dbReference type="GO" id="GO:0030170">
    <property type="term" value="F:pyridoxal phosphate binding"/>
    <property type="evidence" value="ECO:0007669"/>
    <property type="project" value="InterPro"/>
</dbReference>
<dbReference type="AlphaFoldDB" id="A0A7G9Y3K9"/>
<evidence type="ECO:0000313" key="11">
    <source>
        <dbReference type="EMBL" id="QNO42593.1"/>
    </source>
</evidence>
<evidence type="ECO:0000259" key="8">
    <source>
        <dbReference type="Pfam" id="PF00155"/>
    </source>
</evidence>
<dbReference type="SUPFAM" id="SSF53383">
    <property type="entry name" value="PLP-dependent transferases"/>
    <property type="match status" value="1"/>
</dbReference>
<accession>A0A7G9Y3K9</accession>
<evidence type="ECO:0000256" key="6">
    <source>
        <dbReference type="ARBA" id="ARBA00022898"/>
    </source>
</evidence>
<keyword evidence="4 7" id="KW-0032">Aminotransferase</keyword>
<evidence type="ECO:0000256" key="1">
    <source>
        <dbReference type="ARBA" id="ARBA00001933"/>
    </source>
</evidence>
<evidence type="ECO:0000313" key="10">
    <source>
        <dbReference type="EMBL" id="QNO41992.1"/>
    </source>
</evidence>
<evidence type="ECO:0000256" key="5">
    <source>
        <dbReference type="ARBA" id="ARBA00022679"/>
    </source>
</evidence>
<reference evidence="11" key="1">
    <citation type="submission" date="2020-06" db="EMBL/GenBank/DDBJ databases">
        <title>Unique genomic features of the anaerobic methanotrophic archaea.</title>
        <authorList>
            <person name="Chadwick G.L."/>
            <person name="Skennerton C.T."/>
            <person name="Laso-Perez R."/>
            <person name="Leu A.O."/>
            <person name="Speth D.R."/>
            <person name="Yu H."/>
            <person name="Morgan-Lang C."/>
            <person name="Hatzenpichler R."/>
            <person name="Goudeau D."/>
            <person name="Malmstrom R."/>
            <person name="Brazelton W.J."/>
            <person name="Woyke T."/>
            <person name="Hallam S.J."/>
            <person name="Tyson G.W."/>
            <person name="Wegener G."/>
            <person name="Boetius A."/>
            <person name="Orphan V."/>
        </authorList>
    </citation>
    <scope>NUCLEOTIDE SEQUENCE</scope>
</reference>
<evidence type="ECO:0000313" key="12">
    <source>
        <dbReference type="EMBL" id="QNO48742.1"/>
    </source>
</evidence>
<dbReference type="Gene3D" id="3.40.640.10">
    <property type="entry name" value="Type I PLP-dependent aspartate aminotransferase-like (Major domain)"/>
    <property type="match status" value="1"/>
</dbReference>
<dbReference type="GO" id="GO:0008483">
    <property type="term" value="F:transaminase activity"/>
    <property type="evidence" value="ECO:0007669"/>
    <property type="project" value="UniProtKB-KW"/>
</dbReference>
<gene>
    <name evidence="11" type="ORF">HJPDKAMO_00017</name>
    <name evidence="12" type="ORF">IBEPLGGF_00022</name>
    <name evidence="9" type="ORF">LBIJHIGM_00013</name>
    <name evidence="10" type="ORF">NMBIEJJH_00008</name>
</gene>
<dbReference type="InterPro" id="IPR004838">
    <property type="entry name" value="NHTrfase_class1_PyrdxlP-BS"/>
</dbReference>
<dbReference type="EMBL" id="MT630752">
    <property type="protein sequence ID" value="QNO42593.1"/>
    <property type="molecule type" value="Genomic_DNA"/>
</dbReference>
<organism evidence="11">
    <name type="scientific">Candidatus Methanogaster sp. ANME-2c ERB4</name>
    <dbReference type="NCBI Taxonomy" id="2759911"/>
    <lineage>
        <taxon>Archaea</taxon>
        <taxon>Methanobacteriati</taxon>
        <taxon>Methanobacteriota</taxon>
        <taxon>Stenosarchaea group</taxon>
        <taxon>Methanomicrobia</taxon>
        <taxon>Methanosarcinales</taxon>
        <taxon>ANME-2 cluster</taxon>
        <taxon>Candidatus Methanogasteraceae</taxon>
        <taxon>Candidatus Methanogaster</taxon>
    </lineage>
</organism>
<comment type="similarity">
    <text evidence="2 7">Belongs to the class-I pyridoxal-phosphate-dependent aminotransferase family.</text>
</comment>
<proteinExistence type="inferred from homology"/>
<dbReference type="EMBL" id="MT630696">
    <property type="protein sequence ID" value="QNO41992.1"/>
    <property type="molecule type" value="Genomic_DNA"/>
</dbReference>
<dbReference type="PANTHER" id="PTHR46383:SF1">
    <property type="entry name" value="ASPARTATE AMINOTRANSFERASE"/>
    <property type="match status" value="1"/>
</dbReference>
<name>A0A7G9Y3K9_9EURY</name>
<dbReference type="PROSITE" id="PS00105">
    <property type="entry name" value="AA_TRANSFER_CLASS_1"/>
    <property type="match status" value="1"/>
</dbReference>